<protein>
    <submittedName>
        <fullName evidence="3">Uncharacterized protein</fullName>
    </submittedName>
</protein>
<dbReference type="NCBIfam" id="NF033517">
    <property type="entry name" value="transpos_IS66"/>
    <property type="match status" value="1"/>
</dbReference>
<dbReference type="AlphaFoldDB" id="A0A430ANZ7"/>
<evidence type="ECO:0000313" key="3">
    <source>
        <dbReference type="EMBL" id="RSU09900.1"/>
    </source>
</evidence>
<dbReference type="EMBL" id="NGKC01000015">
    <property type="protein sequence ID" value="RSU09900.1"/>
    <property type="molecule type" value="Genomic_DNA"/>
</dbReference>
<evidence type="ECO:0000259" key="1">
    <source>
        <dbReference type="Pfam" id="PF03050"/>
    </source>
</evidence>
<dbReference type="InterPro" id="IPR052344">
    <property type="entry name" value="Transposase-related"/>
</dbReference>
<evidence type="ECO:0000313" key="4">
    <source>
        <dbReference type="Proteomes" id="UP000286773"/>
    </source>
</evidence>
<reference evidence="3 4" key="1">
    <citation type="submission" date="2017-05" db="EMBL/GenBank/DDBJ databases">
        <title>Vagococcus spp. assemblies.</title>
        <authorList>
            <person name="Gulvik C.A."/>
        </authorList>
    </citation>
    <scope>NUCLEOTIDE SEQUENCE [LARGE SCALE GENOMIC DNA]</scope>
    <source>
        <strain evidence="3 4">LMG 24798</strain>
    </source>
</reference>
<proteinExistence type="predicted"/>
<feature type="non-terminal residue" evidence="3">
    <location>
        <position position="1"/>
    </location>
</feature>
<dbReference type="InterPro" id="IPR039552">
    <property type="entry name" value="IS66_C"/>
</dbReference>
<dbReference type="Pfam" id="PF13817">
    <property type="entry name" value="DDE_Tnp_IS66_C"/>
    <property type="match status" value="1"/>
</dbReference>
<comment type="caution">
    <text evidence="3">The sequence shown here is derived from an EMBL/GenBank/DDBJ whole genome shotgun (WGS) entry which is preliminary data.</text>
</comment>
<dbReference type="OrthoDB" id="9760067at2"/>
<organism evidence="3 4">
    <name type="scientific">Vagococcus acidifermentans</name>
    <dbReference type="NCBI Taxonomy" id="564710"/>
    <lineage>
        <taxon>Bacteria</taxon>
        <taxon>Bacillati</taxon>
        <taxon>Bacillota</taxon>
        <taxon>Bacilli</taxon>
        <taxon>Lactobacillales</taxon>
        <taxon>Enterococcaceae</taxon>
        <taxon>Vagococcus</taxon>
    </lineage>
</organism>
<keyword evidence="4" id="KW-1185">Reference proteome</keyword>
<dbReference type="Pfam" id="PF03050">
    <property type="entry name" value="DDE_Tnp_IS66"/>
    <property type="match status" value="1"/>
</dbReference>
<evidence type="ECO:0000259" key="2">
    <source>
        <dbReference type="Pfam" id="PF13817"/>
    </source>
</evidence>
<gene>
    <name evidence="3" type="ORF">CBF27_11410</name>
</gene>
<dbReference type="RefSeq" id="WP_126814443.1">
    <property type="nucleotide sequence ID" value="NZ_NGKC01000015.1"/>
</dbReference>
<dbReference type="PANTHER" id="PTHR33678:SF1">
    <property type="entry name" value="BLL1576 PROTEIN"/>
    <property type="match status" value="1"/>
</dbReference>
<accession>A0A430ANZ7</accession>
<feature type="domain" description="Transposase IS66 C-terminal" evidence="2">
    <location>
        <begin position="203"/>
        <end position="244"/>
    </location>
</feature>
<dbReference type="InterPro" id="IPR004291">
    <property type="entry name" value="Transposase_IS66_central"/>
</dbReference>
<feature type="domain" description="Transposase IS66 central" evidence="1">
    <location>
        <begin position="2"/>
        <end position="196"/>
    </location>
</feature>
<dbReference type="Proteomes" id="UP000286773">
    <property type="component" value="Unassembled WGS sequence"/>
</dbReference>
<dbReference type="PANTHER" id="PTHR33678">
    <property type="entry name" value="BLL1576 PROTEIN"/>
    <property type="match status" value="1"/>
</dbReference>
<name>A0A430ANZ7_9ENTE</name>
<sequence length="253" mass="28951">DGRPATSDGRMWLFQTLDKADHPVVFYHASLTRERQNILDVLTDSFHGYCHCDGYSAYQHIPGLTVVGCWAHMRRKFHEAGDDQGQAAIGLAYCNQLFALERAFKDLSPSERKTHRHRHLRPILEEFWTWLENLPVLSKSKLGKSVAYGLKLKEALMRVLEDGRLVLSNNSAERHIRPLTIGRKNFLFSTSEAGAEANAMAYTIIETAKANGLNPYRYLCRLFSDLPNVEFGQHPELLETYLPWSEQSQQTCR</sequence>